<evidence type="ECO:0000259" key="2">
    <source>
        <dbReference type="Pfam" id="PF05678"/>
    </source>
</evidence>
<dbReference type="Pfam" id="PF05678">
    <property type="entry name" value="VQ"/>
    <property type="match status" value="1"/>
</dbReference>
<organism evidence="3 4">
    <name type="scientific">Taxus chinensis</name>
    <name type="common">Chinese yew</name>
    <name type="synonym">Taxus wallichiana var. chinensis</name>
    <dbReference type="NCBI Taxonomy" id="29808"/>
    <lineage>
        <taxon>Eukaryota</taxon>
        <taxon>Viridiplantae</taxon>
        <taxon>Streptophyta</taxon>
        <taxon>Embryophyta</taxon>
        <taxon>Tracheophyta</taxon>
        <taxon>Spermatophyta</taxon>
        <taxon>Pinopsida</taxon>
        <taxon>Pinidae</taxon>
        <taxon>Conifers II</taxon>
        <taxon>Cupressales</taxon>
        <taxon>Taxaceae</taxon>
        <taxon>Taxus</taxon>
    </lineage>
</organism>
<feature type="non-terminal residue" evidence="3">
    <location>
        <position position="113"/>
    </location>
</feature>
<evidence type="ECO:0000313" key="4">
    <source>
        <dbReference type="Proteomes" id="UP000824469"/>
    </source>
</evidence>
<dbReference type="AlphaFoldDB" id="A0AA38GDA3"/>
<dbReference type="EMBL" id="JAHRHJ020000004">
    <property type="protein sequence ID" value="KAH9319195.1"/>
    <property type="molecule type" value="Genomic_DNA"/>
</dbReference>
<dbReference type="PANTHER" id="PTHR33143">
    <property type="entry name" value="F16F4.1 PROTEIN-RELATED"/>
    <property type="match status" value="1"/>
</dbReference>
<proteinExistence type="predicted"/>
<dbReference type="InterPro" id="IPR008889">
    <property type="entry name" value="VQ"/>
</dbReference>
<dbReference type="InterPro" id="IPR039607">
    <property type="entry name" value="VQ_8/17/18/20/21/25"/>
</dbReference>
<dbReference type="Proteomes" id="UP000824469">
    <property type="component" value="Unassembled WGS sequence"/>
</dbReference>
<protein>
    <recommendedName>
        <fullName evidence="2">VQ domain-containing protein</fullName>
    </recommendedName>
</protein>
<evidence type="ECO:0000256" key="1">
    <source>
        <dbReference type="SAM" id="MobiDB-lite"/>
    </source>
</evidence>
<feature type="compositionally biased region" description="Low complexity" evidence="1">
    <location>
        <begin position="7"/>
        <end position="27"/>
    </location>
</feature>
<comment type="caution">
    <text evidence="3">The sequence shown here is derived from an EMBL/GenBank/DDBJ whole genome shotgun (WGS) entry which is preliminary data.</text>
</comment>
<name>A0AA38GDA3_TAXCH</name>
<accession>A0AA38GDA3</accession>
<dbReference type="OMA" id="CKKESIT"/>
<dbReference type="GO" id="GO:0005634">
    <property type="term" value="C:nucleus"/>
    <property type="evidence" value="ECO:0007669"/>
    <property type="project" value="TreeGrafter"/>
</dbReference>
<keyword evidence="4" id="KW-1185">Reference proteome</keyword>
<gene>
    <name evidence="3" type="ORF">KI387_020964</name>
</gene>
<sequence length="113" mass="12376">MDKQDSTRPSGSTSKSSHAISKSSCSEGSKKCSEQKKIIISPSASIRVVHVYEPEVIKTDPANFRSLVQKLTGKPSMENEEINSIKSSSCTETCEEDCKKPCLSRIQKHESGI</sequence>
<reference evidence="3 4" key="1">
    <citation type="journal article" date="2021" name="Nat. Plants">
        <title>The Taxus genome provides insights into paclitaxel biosynthesis.</title>
        <authorList>
            <person name="Xiong X."/>
            <person name="Gou J."/>
            <person name="Liao Q."/>
            <person name="Li Y."/>
            <person name="Zhou Q."/>
            <person name="Bi G."/>
            <person name="Li C."/>
            <person name="Du R."/>
            <person name="Wang X."/>
            <person name="Sun T."/>
            <person name="Guo L."/>
            <person name="Liang H."/>
            <person name="Lu P."/>
            <person name="Wu Y."/>
            <person name="Zhang Z."/>
            <person name="Ro D.K."/>
            <person name="Shang Y."/>
            <person name="Huang S."/>
            <person name="Yan J."/>
        </authorList>
    </citation>
    <scope>NUCLEOTIDE SEQUENCE [LARGE SCALE GENOMIC DNA]</scope>
    <source>
        <strain evidence="3">Ta-2019</strain>
    </source>
</reference>
<dbReference type="PANTHER" id="PTHR33143:SF77">
    <property type="entry name" value="(WILD MALAYSIAN BANANA) HYPOTHETICAL PROTEIN"/>
    <property type="match status" value="1"/>
</dbReference>
<feature type="domain" description="VQ" evidence="2">
    <location>
        <begin position="53"/>
        <end position="76"/>
    </location>
</feature>
<feature type="region of interest" description="Disordered" evidence="1">
    <location>
        <begin position="1"/>
        <end position="34"/>
    </location>
</feature>
<evidence type="ECO:0000313" key="3">
    <source>
        <dbReference type="EMBL" id="KAH9319195.1"/>
    </source>
</evidence>